<dbReference type="Proteomes" id="UP000198430">
    <property type="component" value="Unassembled WGS sequence"/>
</dbReference>
<dbReference type="AlphaFoldDB" id="A0A1Z5IQE2"/>
<proteinExistence type="predicted"/>
<dbReference type="EMBL" id="BCMH01000011">
    <property type="protein sequence ID" value="GAX03985.1"/>
    <property type="molecule type" value="Genomic_DNA"/>
</dbReference>
<evidence type="ECO:0000313" key="2">
    <source>
        <dbReference type="Proteomes" id="UP000198430"/>
    </source>
</evidence>
<comment type="caution">
    <text evidence="1">The sequence shown here is derived from an EMBL/GenBank/DDBJ whole genome shotgun (WGS) entry which is preliminary data.</text>
</comment>
<protein>
    <submittedName>
        <fullName evidence="1">Uncharacterized protein</fullName>
    </submittedName>
</protein>
<accession>A0A1Z5IQE2</accession>
<sequence length="71" mass="7943">MKHGKMTLYCVIVDLWSGCMFGQESDFKLNDLLVYTASAAGELSLLLLSNRLLRHFTFYGGIILDKTSAKP</sequence>
<dbReference type="RefSeq" id="WP_125924039.1">
    <property type="nucleotide sequence ID" value="NZ_BCMH01000011.1"/>
</dbReference>
<evidence type="ECO:0000313" key="1">
    <source>
        <dbReference type="EMBL" id="GAX03985.1"/>
    </source>
</evidence>
<keyword evidence="2" id="KW-1185">Reference proteome</keyword>
<organism evidence="1 2">
    <name type="scientific">Secundilactobacillus pentosiphilus</name>
    <dbReference type="NCBI Taxonomy" id="1714682"/>
    <lineage>
        <taxon>Bacteria</taxon>
        <taxon>Bacillati</taxon>
        <taxon>Bacillota</taxon>
        <taxon>Bacilli</taxon>
        <taxon>Lactobacillales</taxon>
        <taxon>Lactobacillaceae</taxon>
        <taxon>Secundilactobacillus</taxon>
    </lineage>
</organism>
<reference evidence="1 2" key="1">
    <citation type="submission" date="2015-11" db="EMBL/GenBank/DDBJ databases">
        <title>Draft genome sequences of new species of the genus Lactobacillus isolated from orchardgrass silage.</title>
        <authorList>
            <person name="Tohno M."/>
            <person name="Tanizawa Y."/>
            <person name="Arita M."/>
        </authorList>
    </citation>
    <scope>NUCLEOTIDE SEQUENCE [LARGE SCALE GENOMIC DNA]</scope>
    <source>
        <strain evidence="1 2">IWT140</strain>
    </source>
</reference>
<name>A0A1Z5IQE2_9LACO</name>
<gene>
    <name evidence="1" type="ORF">IWT140_01619</name>
</gene>